<evidence type="ECO:0000313" key="27">
    <source>
        <dbReference type="Proteomes" id="UP001443914"/>
    </source>
</evidence>
<evidence type="ECO:0000259" key="25">
    <source>
        <dbReference type="PROSITE" id="PS50026"/>
    </source>
</evidence>
<evidence type="ECO:0000256" key="19">
    <source>
        <dbReference type="PROSITE-ProRule" id="PRU00076"/>
    </source>
</evidence>
<evidence type="ECO:0000256" key="20">
    <source>
        <dbReference type="PROSITE-ProRule" id="PRU10141"/>
    </source>
</evidence>
<evidence type="ECO:0000256" key="14">
    <source>
        <dbReference type="ARBA" id="ARBA00023157"/>
    </source>
</evidence>
<keyword evidence="3 19" id="KW-0245">EGF-like domain</keyword>
<dbReference type="Gene3D" id="1.10.510.10">
    <property type="entry name" value="Transferase(Phosphotransferase) domain 1"/>
    <property type="match status" value="1"/>
</dbReference>
<dbReference type="Pfam" id="PF13947">
    <property type="entry name" value="GUB_WAK_bind"/>
    <property type="match status" value="1"/>
</dbReference>
<dbReference type="InterPro" id="IPR025287">
    <property type="entry name" value="WAK_GUB"/>
</dbReference>
<keyword evidence="10" id="KW-0418">Kinase</keyword>
<feature type="transmembrane region" description="Helical" evidence="22">
    <location>
        <begin position="349"/>
        <end position="373"/>
    </location>
</feature>
<evidence type="ECO:0000256" key="10">
    <source>
        <dbReference type="ARBA" id="ARBA00022777"/>
    </source>
</evidence>
<feature type="binding site" evidence="20">
    <location>
        <position position="451"/>
    </location>
    <ligand>
        <name>ATP</name>
        <dbReference type="ChEBI" id="CHEBI:30616"/>
    </ligand>
</feature>
<dbReference type="InterPro" id="IPR017441">
    <property type="entry name" value="Protein_kinase_ATP_BS"/>
</dbReference>
<keyword evidence="13 22" id="KW-0472">Membrane</keyword>
<comment type="caution">
    <text evidence="19">Lacks conserved residue(s) required for the propagation of feature annotation.</text>
</comment>
<organism evidence="26 27">
    <name type="scientific">Saponaria officinalis</name>
    <name type="common">Common soapwort</name>
    <name type="synonym">Lychnis saponaria</name>
    <dbReference type="NCBI Taxonomy" id="3572"/>
    <lineage>
        <taxon>Eukaryota</taxon>
        <taxon>Viridiplantae</taxon>
        <taxon>Streptophyta</taxon>
        <taxon>Embryophyta</taxon>
        <taxon>Tracheophyta</taxon>
        <taxon>Spermatophyta</taxon>
        <taxon>Magnoliopsida</taxon>
        <taxon>eudicotyledons</taxon>
        <taxon>Gunneridae</taxon>
        <taxon>Pentapetalae</taxon>
        <taxon>Caryophyllales</taxon>
        <taxon>Caryophyllaceae</taxon>
        <taxon>Caryophylleae</taxon>
        <taxon>Saponaria</taxon>
    </lineage>
</organism>
<comment type="function">
    <text evidence="18">Serine/threonine-protein kinase that may function as a signaling receptor of extracellular matrix component. Binding to pectin may have significance in the control of cell expansion, morphogenesis and development.</text>
</comment>
<dbReference type="PROSITE" id="PS00107">
    <property type="entry name" value="PROTEIN_KINASE_ATP"/>
    <property type="match status" value="1"/>
</dbReference>
<evidence type="ECO:0000259" key="24">
    <source>
        <dbReference type="PROSITE" id="PS50011"/>
    </source>
</evidence>
<dbReference type="GO" id="GO:0007166">
    <property type="term" value="P:cell surface receptor signaling pathway"/>
    <property type="evidence" value="ECO:0007669"/>
    <property type="project" value="InterPro"/>
</dbReference>
<dbReference type="InterPro" id="IPR000152">
    <property type="entry name" value="EGF-type_Asp/Asn_hydroxyl_site"/>
</dbReference>
<dbReference type="Gene3D" id="3.30.200.20">
    <property type="entry name" value="Phosphorylase Kinase, domain 1"/>
    <property type="match status" value="1"/>
</dbReference>
<dbReference type="AlphaFoldDB" id="A0AAW1H825"/>
<comment type="caution">
    <text evidence="26">The sequence shown here is derived from an EMBL/GenBank/DDBJ whole genome shotgun (WGS) entry which is preliminary data.</text>
</comment>
<dbReference type="SMART" id="SM00220">
    <property type="entry name" value="S_TKc"/>
    <property type="match status" value="1"/>
</dbReference>
<evidence type="ECO:0000256" key="16">
    <source>
        <dbReference type="ARBA" id="ARBA00047558"/>
    </source>
</evidence>
<accession>A0AAW1H825</accession>
<dbReference type="GO" id="GO:0004674">
    <property type="term" value="F:protein serine/threonine kinase activity"/>
    <property type="evidence" value="ECO:0007669"/>
    <property type="project" value="UniProtKB-KW"/>
</dbReference>
<dbReference type="PROSITE" id="PS50026">
    <property type="entry name" value="EGF_3"/>
    <property type="match status" value="1"/>
</dbReference>
<evidence type="ECO:0000256" key="23">
    <source>
        <dbReference type="SAM" id="SignalP"/>
    </source>
</evidence>
<evidence type="ECO:0000256" key="18">
    <source>
        <dbReference type="ARBA" id="ARBA00058961"/>
    </source>
</evidence>
<evidence type="ECO:0000256" key="8">
    <source>
        <dbReference type="ARBA" id="ARBA00022737"/>
    </source>
</evidence>
<dbReference type="PROSITE" id="PS00010">
    <property type="entry name" value="ASX_HYDROXYL"/>
    <property type="match status" value="1"/>
</dbReference>
<evidence type="ECO:0000256" key="1">
    <source>
        <dbReference type="ARBA" id="ARBA00004479"/>
    </source>
</evidence>
<dbReference type="InterPro" id="IPR049883">
    <property type="entry name" value="NOTCH1_EGF-like"/>
</dbReference>
<evidence type="ECO:0000256" key="9">
    <source>
        <dbReference type="ARBA" id="ARBA00022741"/>
    </source>
</evidence>
<evidence type="ECO:0000256" key="22">
    <source>
        <dbReference type="SAM" id="Phobius"/>
    </source>
</evidence>
<evidence type="ECO:0000313" key="26">
    <source>
        <dbReference type="EMBL" id="KAK9672196.1"/>
    </source>
</evidence>
<feature type="compositionally biased region" description="Basic and acidic residues" evidence="21">
    <location>
        <begin position="724"/>
        <end position="738"/>
    </location>
</feature>
<keyword evidence="12 22" id="KW-1133">Transmembrane helix</keyword>
<comment type="catalytic activity">
    <reaction evidence="17">
        <text>L-threonyl-[protein] + ATP = O-phospho-L-threonyl-[protein] + ADP + H(+)</text>
        <dbReference type="Rhea" id="RHEA:46608"/>
        <dbReference type="Rhea" id="RHEA-COMP:11060"/>
        <dbReference type="Rhea" id="RHEA-COMP:11605"/>
        <dbReference type="ChEBI" id="CHEBI:15378"/>
        <dbReference type="ChEBI" id="CHEBI:30013"/>
        <dbReference type="ChEBI" id="CHEBI:30616"/>
        <dbReference type="ChEBI" id="CHEBI:61977"/>
        <dbReference type="ChEBI" id="CHEBI:456216"/>
    </reaction>
</comment>
<dbReference type="FunFam" id="2.10.25.10:FF:000038">
    <property type="entry name" value="Fibrillin 2"/>
    <property type="match status" value="1"/>
</dbReference>
<evidence type="ECO:0000256" key="11">
    <source>
        <dbReference type="ARBA" id="ARBA00022840"/>
    </source>
</evidence>
<dbReference type="CDD" id="cd00054">
    <property type="entry name" value="EGF_CA"/>
    <property type="match status" value="1"/>
</dbReference>
<dbReference type="SUPFAM" id="SSF56112">
    <property type="entry name" value="Protein kinase-like (PK-like)"/>
    <property type="match status" value="1"/>
</dbReference>
<keyword evidence="6 22" id="KW-0812">Transmembrane</keyword>
<reference evidence="26" key="1">
    <citation type="submission" date="2024-03" db="EMBL/GenBank/DDBJ databases">
        <title>WGS assembly of Saponaria officinalis var. Norfolk2.</title>
        <authorList>
            <person name="Jenkins J."/>
            <person name="Shu S."/>
            <person name="Grimwood J."/>
            <person name="Barry K."/>
            <person name="Goodstein D."/>
            <person name="Schmutz J."/>
            <person name="Leebens-Mack J."/>
            <person name="Osbourn A."/>
        </authorList>
    </citation>
    <scope>NUCLEOTIDE SEQUENCE [LARGE SCALE GENOMIC DNA]</scope>
    <source>
        <strain evidence="26">JIC</strain>
    </source>
</reference>
<evidence type="ECO:0000256" key="21">
    <source>
        <dbReference type="SAM" id="MobiDB-lite"/>
    </source>
</evidence>
<dbReference type="CDD" id="cd00055">
    <property type="entry name" value="EGF_Lam"/>
    <property type="match status" value="1"/>
</dbReference>
<evidence type="ECO:0000256" key="13">
    <source>
        <dbReference type="ARBA" id="ARBA00023136"/>
    </source>
</evidence>
<evidence type="ECO:0000256" key="7">
    <source>
        <dbReference type="ARBA" id="ARBA00022729"/>
    </source>
</evidence>
<keyword evidence="8" id="KW-0677">Repeat</keyword>
<feature type="chain" id="PRO_5043530847" evidence="23">
    <location>
        <begin position="23"/>
        <end position="753"/>
    </location>
</feature>
<dbReference type="InterPro" id="IPR000719">
    <property type="entry name" value="Prot_kinase_dom"/>
</dbReference>
<dbReference type="Pfam" id="PF00069">
    <property type="entry name" value="Pkinase"/>
    <property type="match status" value="1"/>
</dbReference>
<evidence type="ECO:0000256" key="3">
    <source>
        <dbReference type="ARBA" id="ARBA00022536"/>
    </source>
</evidence>
<dbReference type="GO" id="GO:0030247">
    <property type="term" value="F:polysaccharide binding"/>
    <property type="evidence" value="ECO:0007669"/>
    <property type="project" value="InterPro"/>
</dbReference>
<evidence type="ECO:0000256" key="4">
    <source>
        <dbReference type="ARBA" id="ARBA00022553"/>
    </source>
</evidence>
<dbReference type="GO" id="GO:0005524">
    <property type="term" value="F:ATP binding"/>
    <property type="evidence" value="ECO:0007669"/>
    <property type="project" value="UniProtKB-UniRule"/>
</dbReference>
<evidence type="ECO:0000256" key="17">
    <source>
        <dbReference type="ARBA" id="ARBA00047951"/>
    </source>
</evidence>
<evidence type="ECO:0000256" key="15">
    <source>
        <dbReference type="ARBA" id="ARBA00023180"/>
    </source>
</evidence>
<dbReference type="SMART" id="SM00179">
    <property type="entry name" value="EGF_CA"/>
    <property type="match status" value="1"/>
</dbReference>
<feature type="domain" description="EGF-like" evidence="25">
    <location>
        <begin position="302"/>
        <end position="339"/>
    </location>
</feature>
<keyword evidence="4" id="KW-0597">Phosphoprotein</keyword>
<dbReference type="Proteomes" id="UP001443914">
    <property type="component" value="Unassembled WGS sequence"/>
</dbReference>
<dbReference type="InterPro" id="IPR001881">
    <property type="entry name" value="EGF-like_Ca-bd_dom"/>
</dbReference>
<comment type="catalytic activity">
    <reaction evidence="16">
        <text>L-seryl-[protein] + ATP = O-phospho-L-seryl-[protein] + ADP + H(+)</text>
        <dbReference type="Rhea" id="RHEA:17989"/>
        <dbReference type="Rhea" id="RHEA-COMP:9863"/>
        <dbReference type="Rhea" id="RHEA-COMP:11604"/>
        <dbReference type="ChEBI" id="CHEBI:15378"/>
        <dbReference type="ChEBI" id="CHEBI:29999"/>
        <dbReference type="ChEBI" id="CHEBI:30616"/>
        <dbReference type="ChEBI" id="CHEBI:83421"/>
        <dbReference type="ChEBI" id="CHEBI:456216"/>
    </reaction>
</comment>
<dbReference type="SUPFAM" id="SSF57196">
    <property type="entry name" value="EGF/Laminin"/>
    <property type="match status" value="1"/>
</dbReference>
<dbReference type="EMBL" id="JBDFQZ010000012">
    <property type="protein sequence ID" value="KAK9672196.1"/>
    <property type="molecule type" value="Genomic_DNA"/>
</dbReference>
<evidence type="ECO:0000256" key="12">
    <source>
        <dbReference type="ARBA" id="ARBA00022989"/>
    </source>
</evidence>
<evidence type="ECO:0000256" key="6">
    <source>
        <dbReference type="ARBA" id="ARBA00022692"/>
    </source>
</evidence>
<dbReference type="InterPro" id="IPR011009">
    <property type="entry name" value="Kinase-like_dom_sf"/>
</dbReference>
<dbReference type="FunFam" id="3.30.200.20:FF:000043">
    <property type="entry name" value="Wall-associated receptor kinase 2"/>
    <property type="match status" value="1"/>
</dbReference>
<feature type="signal peptide" evidence="23">
    <location>
        <begin position="1"/>
        <end position="22"/>
    </location>
</feature>
<dbReference type="GO" id="GO:0005509">
    <property type="term" value="F:calcium ion binding"/>
    <property type="evidence" value="ECO:0007669"/>
    <property type="project" value="InterPro"/>
</dbReference>
<name>A0AAW1H825_SAPOF</name>
<dbReference type="InterPro" id="IPR000742">
    <property type="entry name" value="EGF"/>
</dbReference>
<dbReference type="SMART" id="SM00181">
    <property type="entry name" value="EGF"/>
    <property type="match status" value="2"/>
</dbReference>
<dbReference type="InterPro" id="IPR045274">
    <property type="entry name" value="WAK-like"/>
</dbReference>
<dbReference type="PANTHER" id="PTHR27005:SF468">
    <property type="entry name" value="OS01G0310500 PROTEIN"/>
    <property type="match status" value="1"/>
</dbReference>
<dbReference type="PROSITE" id="PS50011">
    <property type="entry name" value="PROTEIN_KINASE_DOM"/>
    <property type="match status" value="1"/>
</dbReference>
<keyword evidence="5" id="KW-0808">Transferase</keyword>
<keyword evidence="15" id="KW-0325">Glycoprotein</keyword>
<gene>
    <name evidence="26" type="ORF">RND81_12G083600</name>
</gene>
<dbReference type="PANTHER" id="PTHR27005">
    <property type="entry name" value="WALL-ASSOCIATED RECEPTOR KINASE-LIKE 21"/>
    <property type="match status" value="1"/>
</dbReference>
<feature type="domain" description="Protein kinase" evidence="24">
    <location>
        <begin position="423"/>
        <end position="706"/>
    </location>
</feature>
<dbReference type="InterPro" id="IPR018097">
    <property type="entry name" value="EGF_Ca-bd_CS"/>
</dbReference>
<protein>
    <submittedName>
        <fullName evidence="26">Uncharacterized protein</fullName>
    </submittedName>
</protein>
<dbReference type="InterPro" id="IPR002049">
    <property type="entry name" value="LE_dom"/>
</dbReference>
<comment type="subcellular location">
    <subcellularLocation>
        <location evidence="1">Membrane</location>
        <topology evidence="1">Single-pass type I membrane protein</topology>
    </subcellularLocation>
</comment>
<dbReference type="InterPro" id="IPR008271">
    <property type="entry name" value="Ser/Thr_kinase_AS"/>
</dbReference>
<dbReference type="GO" id="GO:0005886">
    <property type="term" value="C:plasma membrane"/>
    <property type="evidence" value="ECO:0007669"/>
    <property type="project" value="TreeGrafter"/>
</dbReference>
<proteinExistence type="predicted"/>
<keyword evidence="2" id="KW-0723">Serine/threonine-protein kinase</keyword>
<keyword evidence="9 20" id="KW-0547">Nucleotide-binding</keyword>
<keyword evidence="14" id="KW-1015">Disulfide bond</keyword>
<feature type="region of interest" description="Disordered" evidence="21">
    <location>
        <begin position="724"/>
        <end position="753"/>
    </location>
</feature>
<evidence type="ECO:0000256" key="2">
    <source>
        <dbReference type="ARBA" id="ARBA00022527"/>
    </source>
</evidence>
<sequence>MEYRNLVLIILIIVVLTPSVIGDEAPSPIVMAPHCSSKCGNVTIPYPFGIEGRCYYVDKSDSESYPMMRVKCDHSANPPQPILGQNIPISSISLKGAEIRISLNLSYNCYSQGLSSKSVSQWANLITFTISSTKNLLVATGCDTYAWFTGFRHGKPYSTGCMTSCDDMSSVVENQCNGVGCCDASLPDGVTNITTTVGSFNNHTSVPLNPCSVAFPVAKDAFTFLSKNLSQTLDFYLKSPMLPVVFNWGIGTQSCLQAREQGNCLCKNNTICSDIEPGQDGYRCECKDGFQGNPYLPQGCKDIDECNGANECEKPEYCTDVDGSYRCVCPKGYHGNGTRTSGCISSTPWLKPVIITAAIGGSIIVSLVVGFLLHWRNGERQLKQLRESFFRQNGGQILHQKLSRMDALKIFTAQDLENATDNYNEINIIGRGGYGIVYKGIIPNNQQVAIKRSLKVDPNQVEQFINEVIILSQINNRNVVKLLGCCLETEVPLLVYEFINNGTLYDHLNDEAKASRLTWNMRLRIASEVAEVLAYLHTTISTPIIHRDMKSMNLLLDECYTAKVADFGASRLVPVDQGQLATMVLGTLGYLDPEYMQTSELTEKSDVYSFGVVLVELLTRKKAISYQRPENERCLAMHFLLKMKEEQLFDIVDRNIVNDPREIEQIKEVANLAKWCLWLKGEERPTMKEVAMELEGIKRTTKHPWHNAESSFDQQEDHQYLLVGIEKDDGNSGGKDSDLYNPPSFISPLGGGR</sequence>
<keyword evidence="11 20" id="KW-0067">ATP-binding</keyword>
<dbReference type="Pfam" id="PF07645">
    <property type="entry name" value="EGF_CA"/>
    <property type="match status" value="1"/>
</dbReference>
<dbReference type="FunFam" id="1.10.510.10:FF:000084">
    <property type="entry name" value="Wall-associated receptor kinase 2"/>
    <property type="match status" value="1"/>
</dbReference>
<dbReference type="CDD" id="cd14066">
    <property type="entry name" value="STKc_IRAK"/>
    <property type="match status" value="1"/>
</dbReference>
<dbReference type="PROSITE" id="PS01187">
    <property type="entry name" value="EGF_CA"/>
    <property type="match status" value="1"/>
</dbReference>
<dbReference type="Gene3D" id="2.10.25.10">
    <property type="entry name" value="Laminin"/>
    <property type="match status" value="1"/>
</dbReference>
<dbReference type="PROSITE" id="PS00108">
    <property type="entry name" value="PROTEIN_KINASE_ST"/>
    <property type="match status" value="1"/>
</dbReference>
<keyword evidence="7 23" id="KW-0732">Signal</keyword>
<keyword evidence="27" id="KW-1185">Reference proteome</keyword>
<evidence type="ECO:0000256" key="5">
    <source>
        <dbReference type="ARBA" id="ARBA00022679"/>
    </source>
</evidence>